<keyword evidence="2" id="KW-1185">Reference proteome</keyword>
<name>A0ABZ3J1H6_SPOA4</name>
<dbReference type="RefSeq" id="WP_093795288.1">
    <property type="nucleotide sequence ID" value="NZ_CP155571.1"/>
</dbReference>
<evidence type="ECO:0000313" key="1">
    <source>
        <dbReference type="EMBL" id="XFO72095.1"/>
    </source>
</evidence>
<dbReference type="Proteomes" id="UP000216052">
    <property type="component" value="Chromosome"/>
</dbReference>
<accession>A0ABZ3J1H6</accession>
<dbReference type="PANTHER" id="PTHR30105:SF2">
    <property type="entry name" value="DIVERGENT POLYSACCHARIDE DEACETYLASE SUPERFAMILY"/>
    <property type="match status" value="1"/>
</dbReference>
<dbReference type="Gene3D" id="3.20.20.370">
    <property type="entry name" value="Glycoside hydrolase/deacetylase"/>
    <property type="match status" value="1"/>
</dbReference>
<dbReference type="InterPro" id="IPR006837">
    <property type="entry name" value="Divergent_DAC"/>
</dbReference>
<evidence type="ECO:0000313" key="2">
    <source>
        <dbReference type="Proteomes" id="UP000216052"/>
    </source>
</evidence>
<protein>
    <recommendedName>
        <fullName evidence="3">Divergent polysaccharide deacetylase</fullName>
    </recommendedName>
</protein>
<dbReference type="CDD" id="cd10936">
    <property type="entry name" value="CE4_DAC2"/>
    <property type="match status" value="1"/>
</dbReference>
<sequence length="405" mass="43855">MAKKNGKWKWIGAIILVLAAIIYYQTGQAPEKSPSPGPHYNLEKTGAGVVLNFSVAASQIHAAVDNGLKSVNLMAKEIKEANREVPRKDVEGVIRWHSRNILLVLPDSGSLDMVERSVSPLLTKAGGKIIGTETDSYNGKPAMRMDIGIVDVLNNEPLTMVTDRLFLVKESGNLPANTPKPQNQAGSGEMAIIIDDFGYNREPIAGFADMGRPITFSILPSRPYSNEAAARALSAGHLVMLHLPLEPLNSAEASEPITITVGMSDDEIKETTTKLLSSVPGIKGVNNHQGSRATADRRVMKAVLDVLKAQNLFFIDSRTTGKSVAAEVAGQQGVRTSENELFIDNSSDVEQIKKQLRKAVDMAHKNGRMIVIGHSRPNTVVAVREMIPEIEAGGIRLVYANQLLN</sequence>
<dbReference type="SUPFAM" id="SSF88713">
    <property type="entry name" value="Glycoside hydrolase/deacetylase"/>
    <property type="match status" value="1"/>
</dbReference>
<dbReference type="InterPro" id="IPR011330">
    <property type="entry name" value="Glyco_hydro/deAcase_b/a-brl"/>
</dbReference>
<reference evidence="1" key="1">
    <citation type="submission" date="2024-05" db="EMBL/GenBank/DDBJ databases">
        <title>Isolation and characterization of Sporomusa carbonis sp. nov., a carboxydotrophic hydrogenogen in the genus of Sporomusa isolated from a charcoal burning pile.</title>
        <authorList>
            <person name="Boeer T."/>
            <person name="Rosenbaum F."/>
            <person name="Eysell L."/>
            <person name="Mueller V."/>
            <person name="Daniel R."/>
            <person name="Poehlein A."/>
        </authorList>
    </citation>
    <scope>NUCLEOTIDE SEQUENCE [LARGE SCALE GENOMIC DNA]</scope>
    <source>
        <strain evidence="1">DSM 3132</strain>
    </source>
</reference>
<organism evidence="1 2">
    <name type="scientific">Sporomusa acidovorans (strain ATCC 49682 / DSM 3132 / Mol)</name>
    <dbReference type="NCBI Taxonomy" id="1123286"/>
    <lineage>
        <taxon>Bacteria</taxon>
        <taxon>Bacillati</taxon>
        <taxon>Bacillota</taxon>
        <taxon>Negativicutes</taxon>
        <taxon>Selenomonadales</taxon>
        <taxon>Sporomusaceae</taxon>
        <taxon>Sporomusa</taxon>
    </lineage>
</organism>
<dbReference type="Pfam" id="PF04748">
    <property type="entry name" value="Polysacc_deac_2"/>
    <property type="match status" value="1"/>
</dbReference>
<gene>
    <name evidence="1" type="ORF">SPACI_021410</name>
</gene>
<dbReference type="PANTHER" id="PTHR30105">
    <property type="entry name" value="UNCHARACTERIZED YIBQ-RELATED"/>
    <property type="match status" value="1"/>
</dbReference>
<evidence type="ECO:0008006" key="3">
    <source>
        <dbReference type="Google" id="ProtNLM"/>
    </source>
</evidence>
<proteinExistence type="predicted"/>
<dbReference type="EMBL" id="CP155571">
    <property type="protein sequence ID" value="XFO72095.1"/>
    <property type="molecule type" value="Genomic_DNA"/>
</dbReference>